<dbReference type="EMBL" id="JAGMWT010000001">
    <property type="protein sequence ID" value="KAH7138947.1"/>
    <property type="molecule type" value="Genomic_DNA"/>
</dbReference>
<protein>
    <submittedName>
        <fullName evidence="1">Uncharacterized protein</fullName>
    </submittedName>
</protein>
<comment type="caution">
    <text evidence="1">The sequence shown here is derived from an EMBL/GenBank/DDBJ whole genome shotgun (WGS) entry which is preliminary data.</text>
</comment>
<reference evidence="1" key="1">
    <citation type="journal article" date="2021" name="Nat. Commun.">
        <title>Genetic determinants of endophytism in the Arabidopsis root mycobiome.</title>
        <authorList>
            <person name="Mesny F."/>
            <person name="Miyauchi S."/>
            <person name="Thiergart T."/>
            <person name="Pickel B."/>
            <person name="Atanasova L."/>
            <person name="Karlsson M."/>
            <person name="Huettel B."/>
            <person name="Barry K.W."/>
            <person name="Haridas S."/>
            <person name="Chen C."/>
            <person name="Bauer D."/>
            <person name="Andreopoulos W."/>
            <person name="Pangilinan J."/>
            <person name="LaButti K."/>
            <person name="Riley R."/>
            <person name="Lipzen A."/>
            <person name="Clum A."/>
            <person name="Drula E."/>
            <person name="Henrissat B."/>
            <person name="Kohler A."/>
            <person name="Grigoriev I.V."/>
            <person name="Martin F.M."/>
            <person name="Hacquard S."/>
        </authorList>
    </citation>
    <scope>NUCLEOTIDE SEQUENCE</scope>
    <source>
        <strain evidence="1">MPI-CAGE-CH-0243</strain>
    </source>
</reference>
<sequence length="115" mass="12474">MAGPDSQREAGGRRWKENEESMNLFFSNGFDLLRASEIVGLAYYGTGGLGYAFITWPKDMQVGRVERVGKKRILGRAESESRSGGRRCVAVRWGAVDGRAAGIPGSDGLGFDLTD</sequence>
<dbReference type="AlphaFoldDB" id="A0A9P9IYX0"/>
<evidence type="ECO:0000313" key="1">
    <source>
        <dbReference type="EMBL" id="KAH7138947.1"/>
    </source>
</evidence>
<evidence type="ECO:0000313" key="2">
    <source>
        <dbReference type="Proteomes" id="UP000700596"/>
    </source>
</evidence>
<proteinExistence type="predicted"/>
<accession>A0A9P9IYX0</accession>
<dbReference type="Proteomes" id="UP000700596">
    <property type="component" value="Unassembled WGS sequence"/>
</dbReference>
<gene>
    <name evidence="1" type="ORF">B0J11DRAFT_501134</name>
</gene>
<name>A0A9P9IYX0_9PLEO</name>
<keyword evidence="2" id="KW-1185">Reference proteome</keyword>
<organism evidence="1 2">
    <name type="scientific">Dendryphion nanum</name>
    <dbReference type="NCBI Taxonomy" id="256645"/>
    <lineage>
        <taxon>Eukaryota</taxon>
        <taxon>Fungi</taxon>
        <taxon>Dikarya</taxon>
        <taxon>Ascomycota</taxon>
        <taxon>Pezizomycotina</taxon>
        <taxon>Dothideomycetes</taxon>
        <taxon>Pleosporomycetidae</taxon>
        <taxon>Pleosporales</taxon>
        <taxon>Torulaceae</taxon>
        <taxon>Dendryphion</taxon>
    </lineage>
</organism>